<accession>A0ABT2RZ24</accession>
<feature type="transmembrane region" description="Helical" evidence="6">
    <location>
        <begin position="95"/>
        <end position="115"/>
    </location>
</feature>
<evidence type="ECO:0000313" key="11">
    <source>
        <dbReference type="Proteomes" id="UP001652461"/>
    </source>
</evidence>
<organism evidence="10 11">
    <name type="scientific">Laedolimicola ammoniilytica</name>
    <dbReference type="NCBI Taxonomy" id="2981771"/>
    <lineage>
        <taxon>Bacteria</taxon>
        <taxon>Bacillati</taxon>
        <taxon>Bacillota</taxon>
        <taxon>Clostridia</taxon>
        <taxon>Lachnospirales</taxon>
        <taxon>Lachnospiraceae</taxon>
        <taxon>Laedolimicola</taxon>
    </lineage>
</organism>
<feature type="transmembrane region" description="Helical" evidence="6">
    <location>
        <begin position="236"/>
        <end position="255"/>
    </location>
</feature>
<dbReference type="InterPro" id="IPR019196">
    <property type="entry name" value="ABC_transp_unknown"/>
</dbReference>
<evidence type="ECO:0000256" key="2">
    <source>
        <dbReference type="ARBA" id="ARBA00022475"/>
    </source>
</evidence>
<comment type="caution">
    <text evidence="10">The sequence shown here is derived from an EMBL/GenBank/DDBJ whole genome shotgun (WGS) entry which is preliminary data.</text>
</comment>
<keyword evidence="4 6" id="KW-1133">Transmembrane helix</keyword>
<dbReference type="EMBL" id="JAOQKC010000016">
    <property type="protein sequence ID" value="MCU6697578.1"/>
    <property type="molecule type" value="Genomic_DNA"/>
</dbReference>
<gene>
    <name evidence="10" type="ORF">OCV63_11850</name>
</gene>
<evidence type="ECO:0000256" key="4">
    <source>
        <dbReference type="ARBA" id="ARBA00022989"/>
    </source>
</evidence>
<dbReference type="PANTHER" id="PTHR30294">
    <property type="entry name" value="MEMBRANE COMPONENT OF ABC TRANSPORTER YHHJ-RELATED"/>
    <property type="match status" value="1"/>
</dbReference>
<evidence type="ECO:0000259" key="7">
    <source>
        <dbReference type="Pfam" id="PF09822"/>
    </source>
</evidence>
<reference evidence="10 11" key="1">
    <citation type="journal article" date="2021" name="ISME Commun">
        <title>Automated analysis of genomic sequences facilitates high-throughput and comprehensive description of bacteria.</title>
        <authorList>
            <person name="Hitch T.C.A."/>
        </authorList>
    </citation>
    <scope>NUCLEOTIDE SEQUENCE [LARGE SCALE GENOMIC DNA]</scope>
    <source>
        <strain evidence="10 11">Sanger_04</strain>
    </source>
</reference>
<evidence type="ECO:0000259" key="8">
    <source>
        <dbReference type="Pfam" id="PF12698"/>
    </source>
</evidence>
<feature type="transmembrane region" description="Helical" evidence="6">
    <location>
        <begin position="663"/>
        <end position="687"/>
    </location>
</feature>
<proteinExistence type="predicted"/>
<feature type="transmembrane region" description="Helical" evidence="6">
    <location>
        <begin position="156"/>
        <end position="179"/>
    </location>
</feature>
<dbReference type="InterPro" id="IPR051449">
    <property type="entry name" value="ABC-2_transporter_component"/>
</dbReference>
<feature type="transmembrane region" description="Helical" evidence="6">
    <location>
        <begin position="41"/>
        <end position="65"/>
    </location>
</feature>
<keyword evidence="11" id="KW-1185">Reference proteome</keyword>
<dbReference type="PANTHER" id="PTHR30294:SF29">
    <property type="entry name" value="MULTIDRUG ABC TRANSPORTER PERMEASE YBHS-RELATED"/>
    <property type="match status" value="1"/>
</dbReference>
<name>A0ABT2RZ24_9FIRM</name>
<dbReference type="RefSeq" id="WP_158364127.1">
    <property type="nucleotide sequence ID" value="NZ_JAOQKC010000016.1"/>
</dbReference>
<feature type="transmembrane region" description="Helical" evidence="6">
    <location>
        <begin position="127"/>
        <end position="149"/>
    </location>
</feature>
<feature type="domain" description="ABC-type uncharacterised transport system" evidence="7">
    <location>
        <begin position="398"/>
        <end position="618"/>
    </location>
</feature>
<dbReference type="Pfam" id="PF09822">
    <property type="entry name" value="ABC_transp_aux"/>
    <property type="match status" value="1"/>
</dbReference>
<feature type="domain" description="DUF7088" evidence="9">
    <location>
        <begin position="270"/>
        <end position="355"/>
    </location>
</feature>
<dbReference type="Proteomes" id="UP001652461">
    <property type="component" value="Unassembled WGS sequence"/>
</dbReference>
<dbReference type="Pfam" id="PF12698">
    <property type="entry name" value="ABC2_membrane_3"/>
    <property type="match status" value="1"/>
</dbReference>
<feature type="transmembrane region" description="Helical" evidence="6">
    <location>
        <begin position="211"/>
        <end position="229"/>
    </location>
</feature>
<evidence type="ECO:0000259" key="9">
    <source>
        <dbReference type="Pfam" id="PF23357"/>
    </source>
</evidence>
<dbReference type="SUPFAM" id="SSF47923">
    <property type="entry name" value="Ypt/Rab-GAP domain of gyp1p"/>
    <property type="match status" value="1"/>
</dbReference>
<evidence type="ECO:0000256" key="5">
    <source>
        <dbReference type="ARBA" id="ARBA00023136"/>
    </source>
</evidence>
<keyword evidence="2" id="KW-1003">Cell membrane</keyword>
<keyword evidence="5 6" id="KW-0472">Membrane</keyword>
<evidence type="ECO:0000256" key="1">
    <source>
        <dbReference type="ARBA" id="ARBA00004651"/>
    </source>
</evidence>
<dbReference type="InterPro" id="IPR055396">
    <property type="entry name" value="DUF7088"/>
</dbReference>
<protein>
    <submittedName>
        <fullName evidence="10">Gldg family protein</fullName>
    </submittedName>
</protein>
<dbReference type="InterPro" id="IPR035969">
    <property type="entry name" value="Rab-GAP_TBC_sf"/>
</dbReference>
<comment type="subcellular location">
    <subcellularLocation>
        <location evidence="1">Cell membrane</location>
        <topology evidence="1">Multi-pass membrane protein</topology>
    </subcellularLocation>
</comment>
<evidence type="ECO:0000256" key="3">
    <source>
        <dbReference type="ARBA" id="ARBA00022692"/>
    </source>
</evidence>
<evidence type="ECO:0000313" key="10">
    <source>
        <dbReference type="EMBL" id="MCU6697578.1"/>
    </source>
</evidence>
<evidence type="ECO:0000256" key="6">
    <source>
        <dbReference type="SAM" id="Phobius"/>
    </source>
</evidence>
<dbReference type="Pfam" id="PF23357">
    <property type="entry name" value="DUF7088"/>
    <property type="match status" value="1"/>
</dbReference>
<keyword evidence="3 6" id="KW-0812">Transmembrane</keyword>
<sequence length="692" mass="75625">MCAIYKKELRAYLTSMTGYIFMAVLLAVTSLYYVANCLVGGYPAFGAVLSSVYFVLLIIVPVLTMRSMAEEKRQKTDQLLMTAPVSLWKIVLGKYLAMVTIFLIPMAILCLYPLILLQFGSVSLPMAYTAILGYTLFGAACLGIGLFLSALTESQVIAAVLTFGVLFFLNMASGIANVIGASGVLASVLNALCIYQPFINFVQGMFDLTGVLYYVTVIILSLFLTVQLMQKKHGTYRASMVVFGCVAAVLVNLIAGKLPSQYLKYDASDQKLFTTGDQTAEIVKGLDEDITLYLIAQQGSEDATLQELLDRYAGLSSHIKVETKDPVLYPNFASRYTSENLSENSVLVVGQNRSKAVDYYDIYQYSMDYSTYSSSLSSFDGEGQITSAIAYVTAEDMPVVYTLTGHDEAELSTTVTSSIEKENIELKSLSLLTEEAVPEDAKAVIIYGAISDISADEKNKLETYLEQGGQLVMLTGYTDKETPNLDSLLSDYGIALAEGLVLEGDSQHHLPNYPYYLLPTIQSSTYTSDVSSRNVLLAFAQGMTESPDISDDLTYESLLTTSALSYSKTNLESENLDQEEGDIAGPFDLGAVVTKTIDEDTEAKLIVFSSETLLDEQVDNMVSGGNSTMFLNVMSQLVDHENTVSIEPKSMSTEYLTVSAGSAIFWGILTIILLPLFLLITGGVIWFGRRKR</sequence>
<feature type="domain" description="ABC-2 type transporter transmembrane" evidence="8">
    <location>
        <begin position="48"/>
        <end position="223"/>
    </location>
</feature>
<feature type="transmembrane region" description="Helical" evidence="6">
    <location>
        <begin position="12"/>
        <end position="35"/>
    </location>
</feature>
<dbReference type="InterPro" id="IPR013525">
    <property type="entry name" value="ABC2_TM"/>
</dbReference>